<evidence type="ECO:0000313" key="14">
    <source>
        <dbReference type="EMBL" id="KAK7095162.1"/>
    </source>
</evidence>
<evidence type="ECO:0000256" key="4">
    <source>
        <dbReference type="ARBA" id="ARBA00022603"/>
    </source>
</evidence>
<keyword evidence="4" id="KW-0489">Methyltransferase</keyword>
<proteinExistence type="inferred from homology"/>
<dbReference type="InterPro" id="IPR029063">
    <property type="entry name" value="SAM-dependent_MTases_sf"/>
</dbReference>
<comment type="cofactor">
    <cofactor evidence="1">
        <name>Mg(2+)</name>
        <dbReference type="ChEBI" id="CHEBI:18420"/>
    </cofactor>
</comment>
<evidence type="ECO:0000256" key="7">
    <source>
        <dbReference type="ARBA" id="ARBA00022723"/>
    </source>
</evidence>
<keyword evidence="6" id="KW-0949">S-adenosyl-L-methionine</keyword>
<keyword evidence="5" id="KW-0808">Transferase</keyword>
<evidence type="ECO:0000256" key="10">
    <source>
        <dbReference type="ARBA" id="ARBA00023158"/>
    </source>
</evidence>
<dbReference type="Proteomes" id="UP001374579">
    <property type="component" value="Unassembled WGS sequence"/>
</dbReference>
<protein>
    <recommendedName>
        <fullName evidence="3">Small RNA 2'-O-methyltransferase</fullName>
        <ecNumber evidence="11">2.1.1.386</ecNumber>
    </recommendedName>
</protein>
<evidence type="ECO:0000256" key="12">
    <source>
        <dbReference type="ARBA" id="ARBA00048418"/>
    </source>
</evidence>
<evidence type="ECO:0000256" key="11">
    <source>
        <dbReference type="ARBA" id="ARBA00035025"/>
    </source>
</evidence>
<feature type="region of interest" description="Disordered" evidence="13">
    <location>
        <begin position="113"/>
        <end position="148"/>
    </location>
</feature>
<accession>A0AAN9G526</accession>
<comment type="similarity">
    <text evidence="2">Belongs to the methyltransferase superfamily. HEN1 family.</text>
</comment>
<dbReference type="PANTHER" id="PTHR21404:SF3">
    <property type="entry name" value="SMALL RNA 2'-O-METHYLTRANSFERASE"/>
    <property type="match status" value="1"/>
</dbReference>
<dbReference type="EC" id="2.1.1.386" evidence="11"/>
<evidence type="ECO:0000256" key="8">
    <source>
        <dbReference type="ARBA" id="ARBA00022842"/>
    </source>
</evidence>
<sequence>MLAVAYLWYLLSSKKPVTPVAVHEETVAEFEEKKVYKPLAYNALPQQEGDPGKYPAFNHCESVGGKTDLSELSEAQNNQMHHTMHYESSVTQHVTGCSDHVDHQLQKETTELPGLEMRSSGDSVHDQTQENTTGKNHGEEESVSGGPKFSPPVYIQRYKLVKKIMQEHTIESMVDFGSNDCKITRWLKDVETLTNLSLVDIDGETLRSSINMVKPLNCEFIIRRQYPLTVKVLEGNAGELDGRVAGCQAASLVEVVEHLEPDVLKQVTHCVFGRLRPPLVVVTTPNADFNILFPNFTGFRHWDHKFEWTREEFHHWCECICTQHGYSVSYTGVGDAPVGMSHLGFCSQVGIFTKVSGKPGESTDEEVYKLVEEVVYPYEERTSGEQLADRVDYFVNSCLGHERYIPDSGTVAVIPVTDIAQQVMTCQDGERWTQDGVMKYLQSKYTFNVDGRSIMIDLLDESSSDGDDGYNDERRQEDNSCDGQRWNFDTEENWA</sequence>
<keyword evidence="9" id="KW-0694">RNA-binding</keyword>
<dbReference type="Gene3D" id="3.40.50.150">
    <property type="entry name" value="Vaccinia Virus protein VP39"/>
    <property type="match status" value="1"/>
</dbReference>
<evidence type="ECO:0000256" key="3">
    <source>
        <dbReference type="ARBA" id="ARBA00021330"/>
    </source>
</evidence>
<evidence type="ECO:0000256" key="13">
    <source>
        <dbReference type="SAM" id="MobiDB-lite"/>
    </source>
</evidence>
<dbReference type="GO" id="GO:0034587">
    <property type="term" value="P:piRNA processing"/>
    <property type="evidence" value="ECO:0007669"/>
    <property type="project" value="TreeGrafter"/>
</dbReference>
<reference evidence="14 15" key="1">
    <citation type="submission" date="2024-02" db="EMBL/GenBank/DDBJ databases">
        <title>Chromosome-scale genome assembly of the rough periwinkle Littorina saxatilis.</title>
        <authorList>
            <person name="De Jode A."/>
            <person name="Faria R."/>
            <person name="Formenti G."/>
            <person name="Sims Y."/>
            <person name="Smith T.P."/>
            <person name="Tracey A."/>
            <person name="Wood J.M.D."/>
            <person name="Zagrodzka Z.B."/>
            <person name="Johannesson K."/>
            <person name="Butlin R.K."/>
            <person name="Leder E.H."/>
        </authorList>
    </citation>
    <scope>NUCLEOTIDE SEQUENCE [LARGE SCALE GENOMIC DNA]</scope>
    <source>
        <strain evidence="14">Snail1</strain>
        <tissue evidence="14">Muscle</tissue>
    </source>
</reference>
<evidence type="ECO:0000256" key="5">
    <source>
        <dbReference type="ARBA" id="ARBA00022679"/>
    </source>
</evidence>
<dbReference type="PANTHER" id="PTHR21404">
    <property type="entry name" value="HEN1"/>
    <property type="match status" value="1"/>
</dbReference>
<dbReference type="EMBL" id="JBAMIC010000018">
    <property type="protein sequence ID" value="KAK7095162.1"/>
    <property type="molecule type" value="Genomic_DNA"/>
</dbReference>
<keyword evidence="7" id="KW-0479">Metal-binding</keyword>
<dbReference type="GO" id="GO:0001510">
    <property type="term" value="P:RNA methylation"/>
    <property type="evidence" value="ECO:0007669"/>
    <property type="project" value="InterPro"/>
</dbReference>
<evidence type="ECO:0000256" key="2">
    <source>
        <dbReference type="ARBA" id="ARBA00009026"/>
    </source>
</evidence>
<dbReference type="GO" id="GO:0046872">
    <property type="term" value="F:metal ion binding"/>
    <property type="evidence" value="ECO:0007669"/>
    <property type="project" value="UniProtKB-KW"/>
</dbReference>
<dbReference type="AlphaFoldDB" id="A0AAN9G526"/>
<keyword evidence="8" id="KW-0460">Magnesium</keyword>
<comment type="catalytic activity">
    <reaction evidence="12">
        <text>small RNA 3'-end nucleotide + S-adenosyl-L-methionine = small RNA 3'-end 2'-O-methylnucleotide + S-adenosyl-L-homocysteine + H(+)</text>
        <dbReference type="Rhea" id="RHEA:37887"/>
        <dbReference type="Rhea" id="RHEA-COMP:10415"/>
        <dbReference type="Rhea" id="RHEA-COMP:10416"/>
        <dbReference type="ChEBI" id="CHEBI:15378"/>
        <dbReference type="ChEBI" id="CHEBI:57856"/>
        <dbReference type="ChEBI" id="CHEBI:59789"/>
        <dbReference type="ChEBI" id="CHEBI:74896"/>
        <dbReference type="ChEBI" id="CHEBI:74898"/>
        <dbReference type="EC" id="2.1.1.386"/>
    </reaction>
</comment>
<evidence type="ECO:0000256" key="9">
    <source>
        <dbReference type="ARBA" id="ARBA00022884"/>
    </source>
</evidence>
<feature type="compositionally biased region" description="Acidic residues" evidence="13">
    <location>
        <begin position="460"/>
        <end position="470"/>
    </location>
</feature>
<dbReference type="GO" id="GO:0090486">
    <property type="term" value="F:small RNA 2'-O-methyltransferase activity"/>
    <property type="evidence" value="ECO:0007669"/>
    <property type="project" value="UniProtKB-EC"/>
</dbReference>
<comment type="caution">
    <text evidence="14">The sequence shown here is derived from an EMBL/GenBank/DDBJ whole genome shotgun (WGS) entry which is preliminary data.</text>
</comment>
<evidence type="ECO:0000256" key="6">
    <source>
        <dbReference type="ARBA" id="ARBA00022691"/>
    </source>
</evidence>
<keyword evidence="15" id="KW-1185">Reference proteome</keyword>
<dbReference type="GO" id="GO:0005737">
    <property type="term" value="C:cytoplasm"/>
    <property type="evidence" value="ECO:0007669"/>
    <property type="project" value="TreeGrafter"/>
</dbReference>
<dbReference type="InterPro" id="IPR026610">
    <property type="entry name" value="Hen1"/>
</dbReference>
<feature type="region of interest" description="Disordered" evidence="13">
    <location>
        <begin position="460"/>
        <end position="495"/>
    </location>
</feature>
<evidence type="ECO:0000313" key="15">
    <source>
        <dbReference type="Proteomes" id="UP001374579"/>
    </source>
</evidence>
<dbReference type="GO" id="GO:0030422">
    <property type="term" value="P:siRNA processing"/>
    <property type="evidence" value="ECO:0007669"/>
    <property type="project" value="TreeGrafter"/>
</dbReference>
<name>A0AAN9G526_9CAEN</name>
<evidence type="ECO:0000256" key="1">
    <source>
        <dbReference type="ARBA" id="ARBA00001946"/>
    </source>
</evidence>
<dbReference type="GO" id="GO:0003723">
    <property type="term" value="F:RNA binding"/>
    <property type="evidence" value="ECO:0007669"/>
    <property type="project" value="UniProtKB-KW"/>
</dbReference>
<keyword evidence="10" id="KW-0943">RNA-mediated gene silencing</keyword>
<gene>
    <name evidence="14" type="ORF">V1264_006607</name>
</gene>
<dbReference type="GO" id="GO:0005634">
    <property type="term" value="C:nucleus"/>
    <property type="evidence" value="ECO:0007669"/>
    <property type="project" value="TreeGrafter"/>
</dbReference>
<organism evidence="14 15">
    <name type="scientific">Littorina saxatilis</name>
    <dbReference type="NCBI Taxonomy" id="31220"/>
    <lineage>
        <taxon>Eukaryota</taxon>
        <taxon>Metazoa</taxon>
        <taxon>Spiralia</taxon>
        <taxon>Lophotrochozoa</taxon>
        <taxon>Mollusca</taxon>
        <taxon>Gastropoda</taxon>
        <taxon>Caenogastropoda</taxon>
        <taxon>Littorinimorpha</taxon>
        <taxon>Littorinoidea</taxon>
        <taxon>Littorinidae</taxon>
        <taxon>Littorina</taxon>
    </lineage>
</organism>